<reference evidence="5 6" key="1">
    <citation type="journal article" date="2015" name="Int. J. Syst. Evol. Microbiol.">
        <title>Streptomyces gilvifuscus sp. nov., an actinomycete that produces antibacterial compounds isolated from soil.</title>
        <authorList>
            <person name="Nguyen T.M."/>
            <person name="Kim J."/>
        </authorList>
    </citation>
    <scope>NUCLEOTIDE SEQUENCE [LARGE SCALE GENOMIC DNA]</scope>
    <source>
        <strain evidence="5 6">T113</strain>
    </source>
</reference>
<evidence type="ECO:0000256" key="2">
    <source>
        <dbReference type="ARBA" id="ARBA00023163"/>
    </source>
</evidence>
<gene>
    <name evidence="5" type="ORF">PO587_18970</name>
</gene>
<accession>A0ABT5FVL7</accession>
<keyword evidence="1" id="KW-0805">Transcription regulation</keyword>
<comment type="caution">
    <text evidence="5">The sequence shown here is derived from an EMBL/GenBank/DDBJ whole genome shotgun (WGS) entry which is preliminary data.</text>
</comment>
<keyword evidence="2" id="KW-0804">Transcription</keyword>
<sequence>MTDHPSTPVAPSGGEHSNAEDAVQDARDDAVGERNRRLAHAGVARAEKLLMSRYGISSQQEAFDLLRRTSQRFNIKLHVLAEVAVRLPAPDAQAPHWAPSRRRRPEPPMPALRASGAERSGYGAVLKAALDRTLHLTGAEMGNVQVLESGMLRMERHTGLDRHFTDYFAFVGSSTTSCAQAAEEVRQVTVKDVAASDIFDEGSRRTILEAGSQACHSVPLLGPNGEVRGMISSHHERPLHDLSPDRLGALHELGRQVGLWLSWHRHTVVPVALDHLHRTVTGRN</sequence>
<evidence type="ECO:0000259" key="4">
    <source>
        <dbReference type="PROSITE" id="PS50921"/>
    </source>
</evidence>
<dbReference type="InterPro" id="IPR005561">
    <property type="entry name" value="ANTAR"/>
</dbReference>
<feature type="compositionally biased region" description="Basic and acidic residues" evidence="3">
    <location>
        <begin position="24"/>
        <end position="34"/>
    </location>
</feature>
<dbReference type="SUPFAM" id="SSF55781">
    <property type="entry name" value="GAF domain-like"/>
    <property type="match status" value="1"/>
</dbReference>
<evidence type="ECO:0000256" key="3">
    <source>
        <dbReference type="SAM" id="MobiDB-lite"/>
    </source>
</evidence>
<dbReference type="InterPro" id="IPR029016">
    <property type="entry name" value="GAF-like_dom_sf"/>
</dbReference>
<dbReference type="Gene3D" id="1.10.10.10">
    <property type="entry name" value="Winged helix-like DNA-binding domain superfamily/Winged helix DNA-binding domain"/>
    <property type="match status" value="1"/>
</dbReference>
<dbReference type="SMART" id="SM01012">
    <property type="entry name" value="ANTAR"/>
    <property type="match status" value="1"/>
</dbReference>
<dbReference type="PROSITE" id="PS50921">
    <property type="entry name" value="ANTAR"/>
    <property type="match status" value="1"/>
</dbReference>
<feature type="domain" description="ANTAR" evidence="4">
    <location>
        <begin position="23"/>
        <end position="85"/>
    </location>
</feature>
<feature type="region of interest" description="Disordered" evidence="3">
    <location>
        <begin position="1"/>
        <end position="34"/>
    </location>
</feature>
<evidence type="ECO:0000256" key="1">
    <source>
        <dbReference type="ARBA" id="ARBA00023015"/>
    </source>
</evidence>
<evidence type="ECO:0000313" key="6">
    <source>
        <dbReference type="Proteomes" id="UP001221328"/>
    </source>
</evidence>
<dbReference type="Pfam" id="PF03861">
    <property type="entry name" value="ANTAR"/>
    <property type="match status" value="1"/>
</dbReference>
<dbReference type="Proteomes" id="UP001221328">
    <property type="component" value="Unassembled WGS sequence"/>
</dbReference>
<dbReference type="EMBL" id="JAQOSK010000007">
    <property type="protein sequence ID" value="MDC2956557.1"/>
    <property type="molecule type" value="Genomic_DNA"/>
</dbReference>
<protein>
    <submittedName>
        <fullName evidence="5">ANTAR domain-containing protein</fullName>
    </submittedName>
</protein>
<organism evidence="5 6">
    <name type="scientific">Streptomyces gilvifuscus</name>
    <dbReference type="NCBI Taxonomy" id="1550617"/>
    <lineage>
        <taxon>Bacteria</taxon>
        <taxon>Bacillati</taxon>
        <taxon>Actinomycetota</taxon>
        <taxon>Actinomycetes</taxon>
        <taxon>Kitasatosporales</taxon>
        <taxon>Streptomycetaceae</taxon>
        <taxon>Streptomyces</taxon>
    </lineage>
</organism>
<dbReference type="RefSeq" id="WP_272175935.1">
    <property type="nucleotide sequence ID" value="NZ_JAQOSK010000007.1"/>
</dbReference>
<dbReference type="Gene3D" id="3.30.450.40">
    <property type="match status" value="1"/>
</dbReference>
<name>A0ABT5FVL7_9ACTN</name>
<dbReference type="InterPro" id="IPR036388">
    <property type="entry name" value="WH-like_DNA-bd_sf"/>
</dbReference>
<proteinExistence type="predicted"/>
<keyword evidence="6" id="KW-1185">Reference proteome</keyword>
<evidence type="ECO:0000313" key="5">
    <source>
        <dbReference type="EMBL" id="MDC2956557.1"/>
    </source>
</evidence>